<dbReference type="PIRSF" id="PIRSF016636">
    <property type="entry name" value="AlgI_DltB"/>
    <property type="match status" value="1"/>
</dbReference>
<keyword evidence="12" id="KW-1185">Reference proteome</keyword>
<dbReference type="GO" id="GO:0042121">
    <property type="term" value="P:alginic acid biosynthetic process"/>
    <property type="evidence" value="ECO:0007669"/>
    <property type="project" value="InterPro"/>
</dbReference>
<evidence type="ECO:0000313" key="11">
    <source>
        <dbReference type="EMBL" id="TSJ44810.1"/>
    </source>
</evidence>
<dbReference type="RefSeq" id="WP_144332924.1">
    <property type="nucleotide sequence ID" value="NZ_VLPL01000004.1"/>
</dbReference>
<dbReference type="Pfam" id="PF03062">
    <property type="entry name" value="MBOAT"/>
    <property type="match status" value="1"/>
</dbReference>
<dbReference type="EMBL" id="VLPL01000004">
    <property type="protein sequence ID" value="TSJ44810.1"/>
    <property type="molecule type" value="Genomic_DNA"/>
</dbReference>
<proteinExistence type="inferred from homology"/>
<dbReference type="PANTHER" id="PTHR13285:SF23">
    <property type="entry name" value="TEICHOIC ACID D-ALANYLTRANSFERASE"/>
    <property type="match status" value="1"/>
</dbReference>
<dbReference type="AlphaFoldDB" id="A0A556MY20"/>
<evidence type="ECO:0000256" key="1">
    <source>
        <dbReference type="ARBA" id="ARBA00004651"/>
    </source>
</evidence>
<reference evidence="11 12" key="1">
    <citation type="submission" date="2019-07" db="EMBL/GenBank/DDBJ databases">
        <authorList>
            <person name="Huq M.A."/>
        </authorList>
    </citation>
    <scope>NUCLEOTIDE SEQUENCE [LARGE SCALE GENOMIC DNA]</scope>
    <source>
        <strain evidence="11 12">MAH-3</strain>
    </source>
</reference>
<dbReference type="PIRSF" id="PIRSF500217">
    <property type="entry name" value="AlgI"/>
    <property type="match status" value="1"/>
</dbReference>
<dbReference type="Proteomes" id="UP000316008">
    <property type="component" value="Unassembled WGS sequence"/>
</dbReference>
<comment type="caution">
    <text evidence="11">The sequence shown here is derived from an EMBL/GenBank/DDBJ whole genome shotgun (WGS) entry which is preliminary data.</text>
</comment>
<feature type="transmembrane region" description="Helical" evidence="10">
    <location>
        <begin position="307"/>
        <end position="324"/>
    </location>
</feature>
<keyword evidence="4 9" id="KW-0808">Transferase</keyword>
<feature type="transmembrane region" description="Helical" evidence="10">
    <location>
        <begin position="406"/>
        <end position="424"/>
    </location>
</feature>
<feature type="transmembrane region" description="Helical" evidence="10">
    <location>
        <begin position="355"/>
        <end position="375"/>
    </location>
</feature>
<feature type="transmembrane region" description="Helical" evidence="10">
    <location>
        <begin position="76"/>
        <end position="94"/>
    </location>
</feature>
<organism evidence="11 12">
    <name type="scientific">Fluviicola chungangensis</name>
    <dbReference type="NCBI Taxonomy" id="2597671"/>
    <lineage>
        <taxon>Bacteria</taxon>
        <taxon>Pseudomonadati</taxon>
        <taxon>Bacteroidota</taxon>
        <taxon>Flavobacteriia</taxon>
        <taxon>Flavobacteriales</taxon>
        <taxon>Crocinitomicaceae</taxon>
        <taxon>Fluviicola</taxon>
    </lineage>
</organism>
<dbReference type="InterPro" id="IPR051085">
    <property type="entry name" value="MB_O-acyltransferase"/>
</dbReference>
<dbReference type="InterPro" id="IPR004299">
    <property type="entry name" value="MBOAT_fam"/>
</dbReference>
<evidence type="ECO:0000256" key="7">
    <source>
        <dbReference type="ARBA" id="ARBA00023136"/>
    </source>
</evidence>
<keyword evidence="3 9" id="KW-1003">Cell membrane</keyword>
<dbReference type="PANTHER" id="PTHR13285">
    <property type="entry name" value="ACYLTRANSFERASE"/>
    <property type="match status" value="1"/>
</dbReference>
<comment type="subcellular location">
    <subcellularLocation>
        <location evidence="1">Cell membrane</location>
        <topology evidence="1">Multi-pass membrane protein</topology>
    </subcellularLocation>
</comment>
<evidence type="ECO:0000256" key="10">
    <source>
        <dbReference type="SAM" id="Phobius"/>
    </source>
</evidence>
<feature type="transmembrane region" description="Helical" evidence="10">
    <location>
        <begin position="330"/>
        <end position="348"/>
    </location>
</feature>
<protein>
    <submittedName>
        <fullName evidence="11">MBOAT family protein</fullName>
    </submittedName>
</protein>
<comment type="similarity">
    <text evidence="2 9">Belongs to the membrane-bound acyltransferase family.</text>
</comment>
<evidence type="ECO:0000256" key="4">
    <source>
        <dbReference type="ARBA" id="ARBA00022679"/>
    </source>
</evidence>
<evidence type="ECO:0000256" key="2">
    <source>
        <dbReference type="ARBA" id="ARBA00010323"/>
    </source>
</evidence>
<keyword evidence="5 10" id="KW-0812">Transmembrane</keyword>
<keyword evidence="6 10" id="KW-1133">Transmembrane helix</keyword>
<keyword evidence="8 9" id="KW-0012">Acyltransferase</keyword>
<dbReference type="InterPro" id="IPR028362">
    <property type="entry name" value="AlgI"/>
</dbReference>
<evidence type="ECO:0000256" key="9">
    <source>
        <dbReference type="PIRNR" id="PIRNR016636"/>
    </source>
</evidence>
<feature type="transmembrane region" description="Helical" evidence="10">
    <location>
        <begin position="445"/>
        <end position="466"/>
    </location>
</feature>
<evidence type="ECO:0000256" key="6">
    <source>
        <dbReference type="ARBA" id="ARBA00022989"/>
    </source>
</evidence>
<feature type="transmembrane region" description="Helical" evidence="10">
    <location>
        <begin position="30"/>
        <end position="56"/>
    </location>
</feature>
<keyword evidence="7 9" id="KW-0472">Membrane</keyword>
<evidence type="ECO:0000256" key="8">
    <source>
        <dbReference type="ARBA" id="ARBA00023315"/>
    </source>
</evidence>
<feature type="transmembrane region" description="Helical" evidence="10">
    <location>
        <begin position="115"/>
        <end position="133"/>
    </location>
</feature>
<name>A0A556MY20_9FLAO</name>
<evidence type="ECO:0000256" key="3">
    <source>
        <dbReference type="ARBA" id="ARBA00022475"/>
    </source>
</evidence>
<dbReference type="GO" id="GO:0005886">
    <property type="term" value="C:plasma membrane"/>
    <property type="evidence" value="ECO:0007669"/>
    <property type="project" value="UniProtKB-SubCell"/>
</dbReference>
<feature type="transmembrane region" description="Helical" evidence="10">
    <location>
        <begin position="6"/>
        <end position="23"/>
    </location>
</feature>
<accession>A0A556MY20</accession>
<evidence type="ECO:0000313" key="12">
    <source>
        <dbReference type="Proteomes" id="UP000316008"/>
    </source>
</evidence>
<dbReference type="GO" id="GO:0016746">
    <property type="term" value="F:acyltransferase activity"/>
    <property type="evidence" value="ECO:0007669"/>
    <property type="project" value="UniProtKB-KW"/>
</dbReference>
<sequence>MVFSSTLFLFYFLPLFLLVYHVVPKLLKNWVIFFFSILFYTWGAPVFVFILLGTSFTDFLLVREIHRSSEAKKKKILLVISLTINLGLLAYFKYSNFFIGNANALLESFGLKEVAWTKVIMPIGISFFTFESITYTVDVYRGKHAPLKSLKDYLLYLLAFPKLIAGPIVRFQEIADEVIERKESIDEKLIGFYRFSIGLAKKVLIANVMAEQAKVIFESDFHHLSTSSAWIGILAYTMQIYFDFSGYSDMAIGLGKIMGFHFPENFNSPYSSRSITEFWRRWHMTLGNFMRDYLYIPLGGNRVSSKARLYFNLALVFILSGFWHGASWNYVVWGAFHGTFLILDRIFLVKFLNRLGTVLSIAITFLIVMMGWVIFKIENDMSQVGLYFERLFDFNGETNSSIFPNFWPLLCVALFFSFLPALPVGKKIQDFVYTRNTYSLSTNGFFLLATILLFMMSASSVISSGFNPFIYFRF</sequence>
<dbReference type="InterPro" id="IPR024194">
    <property type="entry name" value="Ac/AlaTfrase_AlgI/DltB"/>
</dbReference>
<gene>
    <name evidence="11" type="ORF">FO442_09425</name>
</gene>
<evidence type="ECO:0000256" key="5">
    <source>
        <dbReference type="ARBA" id="ARBA00022692"/>
    </source>
</evidence>
<dbReference type="OrthoDB" id="9805788at2"/>